<comment type="function">
    <text evidence="5">NDH-1 shuttles electrons from NADH, via FMN and iron-sulfur (Fe-S) centers, to quinones in the respiratory chain. The immediate electron acceptor for the enzyme in this species is believed to be ubiquinone. Couples the redox reaction to proton translocation (for every two electrons transferred, four hydrogen ions are translocated across the cytoplasmic membrane), and thus conserves the redox energy in a proton gradient.</text>
</comment>
<dbReference type="PANTHER" id="PTHR22773">
    <property type="entry name" value="NADH DEHYDROGENASE"/>
    <property type="match status" value="1"/>
</dbReference>
<comment type="catalytic activity">
    <reaction evidence="5">
        <text>a quinone + NADH + 5 H(+)(in) = a quinol + NAD(+) + 4 H(+)(out)</text>
        <dbReference type="Rhea" id="RHEA:57888"/>
        <dbReference type="ChEBI" id="CHEBI:15378"/>
        <dbReference type="ChEBI" id="CHEBI:24646"/>
        <dbReference type="ChEBI" id="CHEBI:57540"/>
        <dbReference type="ChEBI" id="CHEBI:57945"/>
        <dbReference type="ChEBI" id="CHEBI:132124"/>
    </reaction>
</comment>
<keyword evidence="5" id="KW-1278">Translocase</keyword>
<keyword evidence="5" id="KW-0874">Quinone</keyword>
<dbReference type="InterPro" id="IPR001750">
    <property type="entry name" value="ND/Mrp_TM"/>
</dbReference>
<evidence type="ECO:0000256" key="1">
    <source>
        <dbReference type="ARBA" id="ARBA00004127"/>
    </source>
</evidence>
<dbReference type="HAMAP" id="MF_00445">
    <property type="entry name" value="NDH1_NuoN_1"/>
    <property type="match status" value="1"/>
</dbReference>
<feature type="transmembrane region" description="Helical" evidence="5">
    <location>
        <begin position="327"/>
        <end position="348"/>
    </location>
</feature>
<organism evidence="8 10">
    <name type="scientific">Candidatus Sedimenticola endophacoides</name>
    <dbReference type="NCBI Taxonomy" id="2548426"/>
    <lineage>
        <taxon>Bacteria</taxon>
        <taxon>Pseudomonadati</taxon>
        <taxon>Pseudomonadota</taxon>
        <taxon>Gammaproteobacteria</taxon>
        <taxon>Chromatiales</taxon>
        <taxon>Sedimenticolaceae</taxon>
        <taxon>Sedimenticola</taxon>
    </lineage>
</organism>
<gene>
    <name evidence="5" type="primary">nuoN</name>
    <name evidence="8" type="ORF">B0D84_03410</name>
    <name evidence="9" type="ORF">C3L24_07030</name>
</gene>
<dbReference type="GO" id="GO:0012505">
    <property type="term" value="C:endomembrane system"/>
    <property type="evidence" value="ECO:0007669"/>
    <property type="project" value="UniProtKB-SubCell"/>
</dbReference>
<feature type="transmembrane region" description="Helical" evidence="5">
    <location>
        <begin position="38"/>
        <end position="58"/>
    </location>
</feature>
<evidence type="ECO:0000259" key="7">
    <source>
        <dbReference type="Pfam" id="PF00361"/>
    </source>
</evidence>
<feature type="domain" description="NADH:quinone oxidoreductase/Mrp antiporter transmembrane" evidence="7">
    <location>
        <begin position="125"/>
        <end position="419"/>
    </location>
</feature>
<feature type="transmembrane region" description="Helical" evidence="5">
    <location>
        <begin position="406"/>
        <end position="425"/>
    </location>
</feature>
<keyword evidence="5" id="KW-1003">Cell membrane</keyword>
<comment type="caution">
    <text evidence="8">The sequence shown here is derived from an EMBL/GenBank/DDBJ whole genome shotgun (WGS) entry which is preliminary data.</text>
</comment>
<comment type="similarity">
    <text evidence="5">Belongs to the complex I subunit 2 family.</text>
</comment>
<accession>A0A657PYF9</accession>
<dbReference type="GO" id="GO:0042773">
    <property type="term" value="P:ATP synthesis coupled electron transport"/>
    <property type="evidence" value="ECO:0007669"/>
    <property type="project" value="InterPro"/>
</dbReference>
<evidence type="ECO:0000256" key="2">
    <source>
        <dbReference type="ARBA" id="ARBA00022692"/>
    </source>
</evidence>
<evidence type="ECO:0000256" key="4">
    <source>
        <dbReference type="ARBA" id="ARBA00023136"/>
    </source>
</evidence>
<dbReference type="InterPro" id="IPR010096">
    <property type="entry name" value="NADH-Q_OxRdtase_suN/2"/>
</dbReference>
<feature type="transmembrane region" description="Helical" evidence="5">
    <location>
        <begin position="457"/>
        <end position="477"/>
    </location>
</feature>
<dbReference type="GO" id="GO:0048038">
    <property type="term" value="F:quinone binding"/>
    <property type="evidence" value="ECO:0007669"/>
    <property type="project" value="UniProtKB-KW"/>
</dbReference>
<keyword evidence="5" id="KW-0830">Ubiquinone</keyword>
<reference evidence="8 10" key="1">
    <citation type="submission" date="2017-02" db="EMBL/GenBank/DDBJ databases">
        <title>Novel co-symbiosis in the unique lucinid bivalve Phacoides pectinatus.</title>
        <authorList>
            <person name="Lim S.J."/>
            <person name="Davis B.G."/>
            <person name="Gill D.E."/>
            <person name="Engel A.S."/>
            <person name="Anderson L.C."/>
            <person name="Campbell B.J."/>
        </authorList>
    </citation>
    <scope>NUCLEOTIDE SEQUENCE [LARGE SCALE GENOMIC DNA]</scope>
    <source>
        <strain evidence="8">LUC13016_P6</strain>
    </source>
</reference>
<evidence type="ECO:0000313" key="11">
    <source>
        <dbReference type="Proteomes" id="UP000250928"/>
    </source>
</evidence>
<feature type="transmembrane region" description="Helical" evidence="5">
    <location>
        <begin position="12"/>
        <end position="31"/>
    </location>
</feature>
<feature type="transmembrane region" description="Helical" evidence="5">
    <location>
        <begin position="204"/>
        <end position="229"/>
    </location>
</feature>
<comment type="subcellular location">
    <subcellularLocation>
        <location evidence="5">Cell membrane</location>
        <topology evidence="5">Multi-pass membrane protein</topology>
    </subcellularLocation>
    <subcellularLocation>
        <location evidence="1">Endomembrane system</location>
        <topology evidence="1">Multi-pass membrane protein</topology>
    </subcellularLocation>
    <subcellularLocation>
        <location evidence="6">Membrane</location>
        <topology evidence="6">Multi-pass membrane protein</topology>
    </subcellularLocation>
</comment>
<evidence type="ECO:0000256" key="3">
    <source>
        <dbReference type="ARBA" id="ARBA00022989"/>
    </source>
</evidence>
<dbReference type="GO" id="GO:0050136">
    <property type="term" value="F:NADH dehydrogenase (quinone) (non-electrogenic) activity"/>
    <property type="evidence" value="ECO:0007669"/>
    <property type="project" value="UniProtKB-UniRule"/>
</dbReference>
<dbReference type="Proteomes" id="UP000243361">
    <property type="component" value="Unassembled WGS sequence"/>
</dbReference>
<keyword evidence="3 5" id="KW-1133">Transmembrane helix</keyword>
<protein>
    <recommendedName>
        <fullName evidence="5">NADH-quinone oxidoreductase subunit N</fullName>
        <ecNumber evidence="5">7.1.1.-</ecNumber>
    </recommendedName>
    <alternativeName>
        <fullName evidence="5">NADH dehydrogenase I subunit N</fullName>
    </alternativeName>
    <alternativeName>
        <fullName evidence="5">NDH-1 subunit N</fullName>
    </alternativeName>
</protein>
<comment type="subunit">
    <text evidence="5">NDH-1 is composed of 14 different subunits. Subunits NuoA, H, J, K, L, M, N constitute the membrane sector of the complex.</text>
</comment>
<feature type="transmembrane region" description="Helical" evidence="5">
    <location>
        <begin position="78"/>
        <end position="94"/>
    </location>
</feature>
<dbReference type="Proteomes" id="UP000250928">
    <property type="component" value="Unassembled WGS sequence"/>
</dbReference>
<keyword evidence="5" id="KW-0520">NAD</keyword>
<sequence>MQFEMSSLMPVLPEIFILSAACVVLVVDLFLKEERRVVSYGMAQISLLLAVLVTLFTATGERQILFDGSVVRDAMSDVLKIAVYLISAGAFLYAKDYLRDRDIFKGEFYVLGLFAVLGMMVMISANSFLTIYLGLELLALSLYALVAFNRDSVQGSEAAMKYFVLGALASGMLLYGISMVYGATGSIEFGAVSQALANSGVDKRVLVFGLVFVVIGMAFKFGAVPFHMWVPDVYHGAPTAVTLFIGSTPKIAAFALAMRMLVDGLGVLHADWQGMLVILAVLSMGVGNLVAIAQANIKRMLAYSTISHVGFILLGILAGTGKGYTAAMFYSIVYAAMALGGFGIVMLLSRKGFEAERLDDYKGLNERSPWFAGMMLLLMFSMAGVPPTVGFFAKMFVLEAVVSVDMTWLALVGVFFSIIGAFYYLRIVKLMYFDKPVDETPLSAGLDTQVVLSVNGLAMLVLGLFPAGLLSICAAAVG</sequence>
<evidence type="ECO:0000313" key="9">
    <source>
        <dbReference type="EMBL" id="PUE02031.1"/>
    </source>
</evidence>
<dbReference type="NCBIfam" id="TIGR01770">
    <property type="entry name" value="NDH_I_N"/>
    <property type="match status" value="1"/>
</dbReference>
<feature type="transmembrane region" description="Helical" evidence="5">
    <location>
        <begin position="241"/>
        <end position="262"/>
    </location>
</feature>
<feature type="transmembrane region" description="Helical" evidence="5">
    <location>
        <begin position="300"/>
        <end position="321"/>
    </location>
</feature>
<dbReference type="PRINTS" id="PR01434">
    <property type="entry name" value="NADHDHGNASE5"/>
</dbReference>
<reference evidence="9 11" key="2">
    <citation type="submission" date="2018-01" db="EMBL/GenBank/DDBJ databases">
        <title>Novel co-symbiosis in the lucinid bivalve Phacoides pectinatus.</title>
        <authorList>
            <person name="Lim S.J."/>
            <person name="Davis B.G."/>
            <person name="Gill D.E."/>
            <person name="Engel A.S."/>
            <person name="Anderson L.C."/>
            <person name="Campbell B.J."/>
        </authorList>
    </citation>
    <scope>NUCLEOTIDE SEQUENCE [LARGE SCALE GENOMIC DNA]</scope>
    <source>
        <strain evidence="9">N3_P5</strain>
    </source>
</reference>
<dbReference type="GO" id="GO:0005886">
    <property type="term" value="C:plasma membrane"/>
    <property type="evidence" value="ECO:0007669"/>
    <property type="project" value="UniProtKB-SubCell"/>
</dbReference>
<keyword evidence="10" id="KW-1185">Reference proteome</keyword>
<evidence type="ECO:0000256" key="6">
    <source>
        <dbReference type="RuleBase" id="RU000320"/>
    </source>
</evidence>
<feature type="transmembrane region" description="Helical" evidence="5">
    <location>
        <begin position="162"/>
        <end position="184"/>
    </location>
</feature>
<dbReference type="NCBIfam" id="NF004442">
    <property type="entry name" value="PRK05777.1-5"/>
    <property type="match status" value="1"/>
</dbReference>
<evidence type="ECO:0000313" key="10">
    <source>
        <dbReference type="Proteomes" id="UP000243361"/>
    </source>
</evidence>
<dbReference type="EC" id="7.1.1.-" evidence="5"/>
<feature type="transmembrane region" description="Helical" evidence="5">
    <location>
        <begin position="106"/>
        <end position="125"/>
    </location>
</feature>
<dbReference type="Pfam" id="PF00361">
    <property type="entry name" value="Proton_antipo_M"/>
    <property type="match status" value="1"/>
</dbReference>
<keyword evidence="4 5" id="KW-0472">Membrane</keyword>
<keyword evidence="5" id="KW-0813">Transport</keyword>
<keyword evidence="2 5" id="KW-0812">Transmembrane</keyword>
<proteinExistence type="inferred from homology"/>
<feature type="transmembrane region" description="Helical" evidence="5">
    <location>
        <begin position="369"/>
        <end position="386"/>
    </location>
</feature>
<evidence type="ECO:0000256" key="5">
    <source>
        <dbReference type="HAMAP-Rule" id="MF_00445"/>
    </source>
</evidence>
<dbReference type="EMBL" id="MUIE01000224">
    <property type="protein sequence ID" value="OQX34483.1"/>
    <property type="molecule type" value="Genomic_DNA"/>
</dbReference>
<feature type="transmembrane region" description="Helical" evidence="5">
    <location>
        <begin position="131"/>
        <end position="150"/>
    </location>
</feature>
<dbReference type="AlphaFoldDB" id="A0A657PYF9"/>
<dbReference type="EMBL" id="PQCO01000189">
    <property type="protein sequence ID" value="PUE02031.1"/>
    <property type="molecule type" value="Genomic_DNA"/>
</dbReference>
<feature type="transmembrane region" description="Helical" evidence="5">
    <location>
        <begin position="274"/>
        <end position="293"/>
    </location>
</feature>
<evidence type="ECO:0000313" key="8">
    <source>
        <dbReference type="EMBL" id="OQX34483.1"/>
    </source>
</evidence>
<name>A0A657PYF9_9GAMM</name>
<dbReference type="GO" id="GO:0008137">
    <property type="term" value="F:NADH dehydrogenase (ubiquinone) activity"/>
    <property type="evidence" value="ECO:0007669"/>
    <property type="project" value="InterPro"/>
</dbReference>